<evidence type="ECO:0000313" key="9">
    <source>
        <dbReference type="Proteomes" id="UP001162889"/>
    </source>
</evidence>
<gene>
    <name evidence="8" type="ORF">L1274_004205</name>
</gene>
<keyword evidence="9" id="KW-1185">Reference proteome</keyword>
<evidence type="ECO:0000313" key="8">
    <source>
        <dbReference type="EMBL" id="MCP2010465.1"/>
    </source>
</evidence>
<keyword evidence="6 7" id="KW-0472">Membrane</keyword>
<feature type="transmembrane region" description="Helical" evidence="7">
    <location>
        <begin position="12"/>
        <end position="35"/>
    </location>
</feature>
<reference evidence="8" key="1">
    <citation type="submission" date="2022-03" db="EMBL/GenBank/DDBJ databases">
        <title>Genome Encyclopedia of Bacteria and Archaea VI: Functional Genomics of Type Strains.</title>
        <authorList>
            <person name="Whitman W."/>
        </authorList>
    </citation>
    <scope>NUCLEOTIDE SEQUENCE</scope>
    <source>
        <strain evidence="8">HSC-15S17</strain>
    </source>
</reference>
<dbReference type="EMBL" id="JALJZU010000008">
    <property type="protein sequence ID" value="MCP2010465.1"/>
    <property type="molecule type" value="Genomic_DNA"/>
</dbReference>
<organism evidence="8 9">
    <name type="scientific">Duganella violaceipulchra</name>
    <dbReference type="NCBI Taxonomy" id="2849652"/>
    <lineage>
        <taxon>Bacteria</taxon>
        <taxon>Pseudomonadati</taxon>
        <taxon>Pseudomonadota</taxon>
        <taxon>Betaproteobacteria</taxon>
        <taxon>Burkholderiales</taxon>
        <taxon>Oxalobacteraceae</taxon>
        <taxon>Telluria group</taxon>
        <taxon>Duganella</taxon>
    </lineage>
</organism>
<comment type="similarity">
    <text evidence="2">Belongs to the DoxX family.</text>
</comment>
<sequence>MMKTILGLHQQISRYDAALSAWGGSLMSMALRWYVGWQFFKAGLVKVSDWSATLALFHDEYRVPLLPPDLAAWFGAAGELALPLLLCVGLVSRPAALALFLVNAMAVISYPQLLSFECPAALNDHFYWGVMLLALVAFGPGRFSLDAWLAGRRAA</sequence>
<dbReference type="PANTHER" id="PTHR33452">
    <property type="entry name" value="OXIDOREDUCTASE CATD-RELATED"/>
    <property type="match status" value="1"/>
</dbReference>
<evidence type="ECO:0000256" key="4">
    <source>
        <dbReference type="ARBA" id="ARBA00022692"/>
    </source>
</evidence>
<keyword evidence="3" id="KW-1003">Cell membrane</keyword>
<evidence type="ECO:0000256" key="2">
    <source>
        <dbReference type="ARBA" id="ARBA00006679"/>
    </source>
</evidence>
<name>A0ABT1GNQ1_9BURK</name>
<comment type="caution">
    <text evidence="8">The sequence shown here is derived from an EMBL/GenBank/DDBJ whole genome shotgun (WGS) entry which is preliminary data.</text>
</comment>
<keyword evidence="4 7" id="KW-0812">Transmembrane</keyword>
<accession>A0ABT1GNQ1</accession>
<keyword evidence="5 7" id="KW-1133">Transmembrane helix</keyword>
<dbReference type="InterPro" id="IPR051907">
    <property type="entry name" value="DoxX-like_oxidoreductase"/>
</dbReference>
<feature type="transmembrane region" description="Helical" evidence="7">
    <location>
        <begin position="95"/>
        <end position="114"/>
    </location>
</feature>
<dbReference type="InterPro" id="IPR032808">
    <property type="entry name" value="DoxX"/>
</dbReference>
<dbReference type="RefSeq" id="WP_307730260.1">
    <property type="nucleotide sequence ID" value="NZ_JAHTGR010000002.1"/>
</dbReference>
<feature type="transmembrane region" description="Helical" evidence="7">
    <location>
        <begin position="70"/>
        <end position="88"/>
    </location>
</feature>
<comment type="subcellular location">
    <subcellularLocation>
        <location evidence="1">Cell membrane</location>
        <topology evidence="1">Multi-pass membrane protein</topology>
    </subcellularLocation>
</comment>
<dbReference type="Pfam" id="PF07681">
    <property type="entry name" value="DoxX"/>
    <property type="match status" value="1"/>
</dbReference>
<evidence type="ECO:0000256" key="1">
    <source>
        <dbReference type="ARBA" id="ARBA00004651"/>
    </source>
</evidence>
<evidence type="ECO:0000256" key="7">
    <source>
        <dbReference type="SAM" id="Phobius"/>
    </source>
</evidence>
<evidence type="ECO:0000256" key="6">
    <source>
        <dbReference type="ARBA" id="ARBA00023136"/>
    </source>
</evidence>
<proteinExistence type="inferred from homology"/>
<dbReference type="PANTHER" id="PTHR33452:SF1">
    <property type="entry name" value="INNER MEMBRANE PROTEIN YPHA-RELATED"/>
    <property type="match status" value="1"/>
</dbReference>
<protein>
    <submittedName>
        <fullName evidence="8">Oxidoreductase</fullName>
    </submittedName>
</protein>
<feature type="transmembrane region" description="Helical" evidence="7">
    <location>
        <begin position="126"/>
        <end position="145"/>
    </location>
</feature>
<evidence type="ECO:0000256" key="5">
    <source>
        <dbReference type="ARBA" id="ARBA00022989"/>
    </source>
</evidence>
<dbReference type="Proteomes" id="UP001162889">
    <property type="component" value="Unassembled WGS sequence"/>
</dbReference>
<evidence type="ECO:0000256" key="3">
    <source>
        <dbReference type="ARBA" id="ARBA00022475"/>
    </source>
</evidence>